<feature type="region of interest" description="Disordered" evidence="1">
    <location>
        <begin position="190"/>
        <end position="238"/>
    </location>
</feature>
<evidence type="ECO:0000313" key="3">
    <source>
        <dbReference type="EMBL" id="MDR7338984.1"/>
    </source>
</evidence>
<protein>
    <recommendedName>
        <fullName evidence="6">Lipoprotein</fullName>
    </recommendedName>
</protein>
<dbReference type="Proteomes" id="UP001183604">
    <property type="component" value="Unassembled WGS sequence"/>
</dbReference>
<dbReference type="Proteomes" id="UP001145799">
    <property type="component" value="Unassembled WGS sequence"/>
</dbReference>
<gene>
    <name evidence="3" type="ORF">J2S69_002703</name>
    <name evidence="2" type="ORF">O2L01_15835</name>
</gene>
<dbReference type="EMBL" id="JAVDYD010000001">
    <property type="protein sequence ID" value="MDR7338984.1"/>
    <property type="molecule type" value="Genomic_DNA"/>
</dbReference>
<evidence type="ECO:0008006" key="6">
    <source>
        <dbReference type="Google" id="ProtNLM"/>
    </source>
</evidence>
<dbReference type="EMBL" id="JAPZVQ010000009">
    <property type="protein sequence ID" value="MDA1386468.1"/>
    <property type="molecule type" value="Genomic_DNA"/>
</dbReference>
<feature type="compositionally biased region" description="Polar residues" evidence="1">
    <location>
        <begin position="200"/>
        <end position="214"/>
    </location>
</feature>
<name>A0A9X3PVC5_9ACTN</name>
<evidence type="ECO:0000313" key="5">
    <source>
        <dbReference type="Proteomes" id="UP001183604"/>
    </source>
</evidence>
<sequence length="238" mass="26206">MQRRLTSILIFASMIVTTTGCTGGNMDREPPETVYTEAEAFAPMEAEAAEIAASLPDFPGFYTRSWNEMPCSHDGIDDEDYVNIEIRYGFDDADSATSNVRDTYVSKLRERWTDLGYDIHRDEPSPTGKNYSLEARRDDGINLWYSVATKVTLYVQSGCVTRSDPSEIAYIAPTGGVDAGSQRDNIRIDGFEGMPEAPSETATAPFQESESPSPTGMVPWAREPDPSETGPSPYEGLL</sequence>
<evidence type="ECO:0000313" key="2">
    <source>
        <dbReference type="EMBL" id="MDA1386468.1"/>
    </source>
</evidence>
<evidence type="ECO:0000313" key="4">
    <source>
        <dbReference type="Proteomes" id="UP001145799"/>
    </source>
</evidence>
<evidence type="ECO:0000256" key="1">
    <source>
        <dbReference type="SAM" id="MobiDB-lite"/>
    </source>
</evidence>
<dbReference type="AlphaFoldDB" id="A0A9X3PVC5"/>
<reference evidence="3 5" key="2">
    <citation type="submission" date="2023-07" db="EMBL/GenBank/DDBJ databases">
        <title>Sequencing the genomes of 1000 actinobacteria strains.</title>
        <authorList>
            <person name="Klenk H.-P."/>
        </authorList>
    </citation>
    <scope>NUCLEOTIDE SEQUENCE [LARGE SCALE GENOMIC DNA]</scope>
    <source>
        <strain evidence="3 5">DSM 44724</strain>
    </source>
</reference>
<organism evidence="2 4">
    <name type="scientific">Glycomyces lechevalierae</name>
    <dbReference type="NCBI Taxonomy" id="256034"/>
    <lineage>
        <taxon>Bacteria</taxon>
        <taxon>Bacillati</taxon>
        <taxon>Actinomycetota</taxon>
        <taxon>Actinomycetes</taxon>
        <taxon>Glycomycetales</taxon>
        <taxon>Glycomycetaceae</taxon>
        <taxon>Glycomyces</taxon>
    </lineage>
</organism>
<proteinExistence type="predicted"/>
<accession>A0A9X3PVC5</accession>
<reference evidence="2" key="1">
    <citation type="submission" date="2022-12" db="EMBL/GenBank/DDBJ databases">
        <title>Gycomyces niveus sp.nov., a novel actinomycete isolated from soil in Shouguang.</title>
        <authorList>
            <person name="Yang X."/>
        </authorList>
    </citation>
    <scope>NUCLEOTIDE SEQUENCE</scope>
    <source>
        <strain evidence="2">DSM 44724</strain>
    </source>
</reference>
<dbReference type="RefSeq" id="WP_270122935.1">
    <property type="nucleotide sequence ID" value="NZ_BAAAOM010000004.1"/>
</dbReference>
<comment type="caution">
    <text evidence="2">The sequence shown here is derived from an EMBL/GenBank/DDBJ whole genome shotgun (WGS) entry which is preliminary data.</text>
</comment>
<dbReference type="PROSITE" id="PS51257">
    <property type="entry name" value="PROKAR_LIPOPROTEIN"/>
    <property type="match status" value="1"/>
</dbReference>
<keyword evidence="5" id="KW-1185">Reference proteome</keyword>